<dbReference type="EMBL" id="MLBF01000034">
    <property type="protein sequence ID" value="OLN29273.1"/>
    <property type="molecule type" value="Genomic_DNA"/>
</dbReference>
<dbReference type="Gene3D" id="1.10.3430.10">
    <property type="entry name" value="Ammonium transporter AmtB like domains"/>
    <property type="match status" value="1"/>
</dbReference>
<organism evidence="6 7">
    <name type="scientific">Desulfosporosinus metallidurans</name>
    <dbReference type="NCBI Taxonomy" id="1888891"/>
    <lineage>
        <taxon>Bacteria</taxon>
        <taxon>Bacillati</taxon>
        <taxon>Bacillota</taxon>
        <taxon>Clostridia</taxon>
        <taxon>Eubacteriales</taxon>
        <taxon>Desulfitobacteriaceae</taxon>
        <taxon>Desulfosporosinus</taxon>
    </lineage>
</organism>
<keyword evidence="4" id="KW-0472">Membrane</keyword>
<feature type="domain" description="Ammonium transporter AmtB-like" evidence="5">
    <location>
        <begin position="2"/>
        <end position="35"/>
    </location>
</feature>
<evidence type="ECO:0000259" key="5">
    <source>
        <dbReference type="Pfam" id="PF00909"/>
    </source>
</evidence>
<keyword evidence="7" id="KW-1185">Reference proteome</keyword>
<evidence type="ECO:0000256" key="3">
    <source>
        <dbReference type="ARBA" id="ARBA00022989"/>
    </source>
</evidence>
<accession>A0A1Q8QPJ3</accession>
<evidence type="ECO:0000256" key="2">
    <source>
        <dbReference type="ARBA" id="ARBA00022692"/>
    </source>
</evidence>
<proteinExistence type="predicted"/>
<protein>
    <submittedName>
        <fullName evidence="6">Ammonium transporter</fullName>
    </submittedName>
</protein>
<keyword evidence="3" id="KW-1133">Transmembrane helix</keyword>
<dbReference type="InterPro" id="IPR029020">
    <property type="entry name" value="Ammonium/urea_transptr"/>
</dbReference>
<sequence>MWLEKLGLDDAVGAVSIHGFGDATGTILLAFLAPPEFRPGL</sequence>
<comment type="caution">
    <text evidence="6">The sequence shown here is derived from an EMBL/GenBank/DDBJ whole genome shotgun (WGS) entry which is preliminary data.</text>
</comment>
<evidence type="ECO:0000256" key="1">
    <source>
        <dbReference type="ARBA" id="ARBA00004141"/>
    </source>
</evidence>
<dbReference type="InterPro" id="IPR024041">
    <property type="entry name" value="NH4_transpt_AmtB-like_dom"/>
</dbReference>
<keyword evidence="2" id="KW-0812">Transmembrane</keyword>
<evidence type="ECO:0000313" key="6">
    <source>
        <dbReference type="EMBL" id="OLN29273.1"/>
    </source>
</evidence>
<comment type="subcellular location">
    <subcellularLocation>
        <location evidence="1">Membrane</location>
        <topology evidence="1">Multi-pass membrane protein</topology>
    </subcellularLocation>
</comment>
<dbReference type="SUPFAM" id="SSF111352">
    <property type="entry name" value="Ammonium transporter"/>
    <property type="match status" value="1"/>
</dbReference>
<evidence type="ECO:0000313" key="7">
    <source>
        <dbReference type="Proteomes" id="UP000186102"/>
    </source>
</evidence>
<dbReference type="GO" id="GO:0016020">
    <property type="term" value="C:membrane"/>
    <property type="evidence" value="ECO:0007669"/>
    <property type="project" value="UniProtKB-SubCell"/>
</dbReference>
<reference evidence="6 7" key="1">
    <citation type="submission" date="2016-09" db="EMBL/GenBank/DDBJ databases">
        <title>Complete genome of Desulfosporosinus sp. OL.</title>
        <authorList>
            <person name="Mardanov A."/>
            <person name="Beletsky A."/>
            <person name="Panova A."/>
            <person name="Karnachuk O."/>
            <person name="Ravin N."/>
        </authorList>
    </citation>
    <scope>NUCLEOTIDE SEQUENCE [LARGE SCALE GENOMIC DNA]</scope>
    <source>
        <strain evidence="6 7">OL</strain>
    </source>
</reference>
<dbReference type="Proteomes" id="UP000186102">
    <property type="component" value="Unassembled WGS sequence"/>
</dbReference>
<dbReference type="Pfam" id="PF00909">
    <property type="entry name" value="Ammonium_transp"/>
    <property type="match status" value="1"/>
</dbReference>
<dbReference type="GO" id="GO:0008519">
    <property type="term" value="F:ammonium channel activity"/>
    <property type="evidence" value="ECO:0007669"/>
    <property type="project" value="InterPro"/>
</dbReference>
<dbReference type="STRING" id="1888891.DSOL_3610"/>
<name>A0A1Q8QPJ3_9FIRM</name>
<dbReference type="AlphaFoldDB" id="A0A1Q8QPJ3"/>
<gene>
    <name evidence="6" type="ORF">DSOL_3610</name>
</gene>
<evidence type="ECO:0000256" key="4">
    <source>
        <dbReference type="ARBA" id="ARBA00023136"/>
    </source>
</evidence>